<dbReference type="InterPro" id="IPR038869">
    <property type="entry name" value="DLT1"/>
</dbReference>
<feature type="region of interest" description="Disordered" evidence="8">
    <location>
        <begin position="235"/>
        <end position="265"/>
    </location>
</feature>
<proteinExistence type="inferred from homology"/>
<comment type="caution">
    <text evidence="9">The sequence shown here is derived from an EMBL/GenBank/DDBJ whole genome shotgun (WGS) entry which is preliminary data.</text>
</comment>
<evidence type="ECO:0000256" key="1">
    <source>
        <dbReference type="ARBA" id="ARBA00002489"/>
    </source>
</evidence>
<keyword evidence="4 7" id="KW-0812">Transmembrane</keyword>
<dbReference type="AlphaFoldDB" id="A0A367KT15"/>
<dbReference type="STRING" id="4846.A0A367KT15"/>
<feature type="compositionally biased region" description="Polar residues" evidence="8">
    <location>
        <begin position="235"/>
        <end position="246"/>
    </location>
</feature>
<comment type="subcellular location">
    <subcellularLocation>
        <location evidence="7">Membrane</location>
        <topology evidence="7">Multi-pass membrane protein</topology>
    </subcellularLocation>
</comment>
<dbReference type="Proteomes" id="UP000253551">
    <property type="component" value="Unassembled WGS sequence"/>
</dbReference>
<dbReference type="GO" id="GO:0016020">
    <property type="term" value="C:membrane"/>
    <property type="evidence" value="ECO:0007669"/>
    <property type="project" value="UniProtKB-SubCell"/>
</dbReference>
<keyword evidence="6 7" id="KW-0472">Membrane</keyword>
<feature type="transmembrane region" description="Helical" evidence="7">
    <location>
        <begin position="12"/>
        <end position="39"/>
    </location>
</feature>
<evidence type="ECO:0000256" key="4">
    <source>
        <dbReference type="ARBA" id="ARBA00022692"/>
    </source>
</evidence>
<keyword evidence="10" id="KW-1185">Reference proteome</keyword>
<protein>
    <recommendedName>
        <fullName evidence="3 7">Defect at low temperature protein 1</fullName>
    </recommendedName>
</protein>
<feature type="transmembrane region" description="Helical" evidence="7">
    <location>
        <begin position="51"/>
        <end position="71"/>
    </location>
</feature>
<feature type="compositionally biased region" description="Low complexity" evidence="8">
    <location>
        <begin position="247"/>
        <end position="259"/>
    </location>
</feature>
<gene>
    <name evidence="7" type="primary">DLT1</name>
    <name evidence="9" type="ORF">CU098_004753</name>
</gene>
<evidence type="ECO:0000313" key="10">
    <source>
        <dbReference type="Proteomes" id="UP000253551"/>
    </source>
</evidence>
<organism evidence="9 10">
    <name type="scientific">Rhizopus stolonifer</name>
    <name type="common">Rhizopus nigricans</name>
    <dbReference type="NCBI Taxonomy" id="4846"/>
    <lineage>
        <taxon>Eukaryota</taxon>
        <taxon>Fungi</taxon>
        <taxon>Fungi incertae sedis</taxon>
        <taxon>Mucoromycota</taxon>
        <taxon>Mucoromycotina</taxon>
        <taxon>Mucoromycetes</taxon>
        <taxon>Mucorales</taxon>
        <taxon>Mucorineae</taxon>
        <taxon>Rhizopodaceae</taxon>
        <taxon>Rhizopus</taxon>
    </lineage>
</organism>
<accession>A0A367KT15</accession>
<reference evidence="9 10" key="1">
    <citation type="journal article" date="2018" name="G3 (Bethesda)">
        <title>Phylogenetic and Phylogenomic Definition of Rhizopus Species.</title>
        <authorList>
            <person name="Gryganskyi A.P."/>
            <person name="Golan J."/>
            <person name="Dolatabadi S."/>
            <person name="Mondo S."/>
            <person name="Robb S."/>
            <person name="Idnurm A."/>
            <person name="Muszewska A."/>
            <person name="Steczkiewicz K."/>
            <person name="Masonjones S."/>
            <person name="Liao H.L."/>
            <person name="Gajdeczka M.T."/>
            <person name="Anike F."/>
            <person name="Vuek A."/>
            <person name="Anishchenko I.M."/>
            <person name="Voigt K."/>
            <person name="de Hoog G.S."/>
            <person name="Smith M.E."/>
            <person name="Heitman J."/>
            <person name="Vilgalys R."/>
            <person name="Stajich J.E."/>
        </authorList>
    </citation>
    <scope>NUCLEOTIDE SEQUENCE [LARGE SCALE GENOMIC DNA]</scope>
    <source>
        <strain evidence="9 10">LSU 92-RS-03</strain>
    </source>
</reference>
<evidence type="ECO:0000256" key="2">
    <source>
        <dbReference type="ARBA" id="ARBA00005550"/>
    </source>
</evidence>
<evidence type="ECO:0000313" key="9">
    <source>
        <dbReference type="EMBL" id="RCI05270.1"/>
    </source>
</evidence>
<keyword evidence="5 7" id="KW-1133">Transmembrane helix</keyword>
<dbReference type="OrthoDB" id="337038at2759"/>
<dbReference type="PANTHER" id="PTHR40021">
    <property type="entry name" value="DEFECT AT LOW TEMPERATURE PROTEIN 1"/>
    <property type="match status" value="1"/>
</dbReference>
<evidence type="ECO:0000256" key="8">
    <source>
        <dbReference type="SAM" id="MobiDB-lite"/>
    </source>
</evidence>
<comment type="similarity">
    <text evidence="2 7">Belongs to the DLT1 family.</text>
</comment>
<name>A0A367KT15_RHIST</name>
<comment type="function">
    <text evidence="1 7">Required for growth under high-pressure and low-temperature conditions.</text>
</comment>
<evidence type="ECO:0000256" key="6">
    <source>
        <dbReference type="ARBA" id="ARBA00023136"/>
    </source>
</evidence>
<dbReference type="EMBL" id="PJQM01000433">
    <property type="protein sequence ID" value="RCI05270.1"/>
    <property type="molecule type" value="Genomic_DNA"/>
</dbReference>
<evidence type="ECO:0000256" key="5">
    <source>
        <dbReference type="ARBA" id="ARBA00022989"/>
    </source>
</evidence>
<evidence type="ECO:0000256" key="3">
    <source>
        <dbReference type="ARBA" id="ARBA00021353"/>
    </source>
</evidence>
<evidence type="ECO:0000256" key="7">
    <source>
        <dbReference type="RuleBase" id="RU367100"/>
    </source>
</evidence>
<dbReference type="PANTHER" id="PTHR40021:SF1">
    <property type="entry name" value="DEFECT AT LOW TEMPERATURE PROTEIN 1"/>
    <property type="match status" value="1"/>
</dbReference>
<sequence length="265" mass="29761">MKSTRSSQCLYIASLFFLIFLTAVCIAISAADVCIQALADKTTTGKFDFRNLVVVGGTYVVLALASLLFSCSRVLSVRGSMQTIPKTHIPIRKNDLPKKVFTKLKNEFDETKRIRENTIPRSEDIQAVGWAKPGTPLFEGLDFKQAIARTPVIVENAAINIDPSYKRPLYCPVRQYIEFLIQEGLVDRQLGIFYAQGYEIARFSRDPLNQRQYIDIMKHLAAILQNMGYNIKTSTGRPTGLQGNNGTKSTISSRKTTSTMLSQYW</sequence>